<evidence type="ECO:0000313" key="2">
    <source>
        <dbReference type="Proteomes" id="UP000660729"/>
    </source>
</evidence>
<sequence>MESEPNLAALPAELQVEIAQLLEEDQDIRALRATSRTLAVNCTDLFAERFFQRRSHLYTMHGLEALRDISRKPVFARHVKHVELVVVDIDDQDEAFQEDIESRTGVHLAATEEAERWCRAEQARRQRCDYGLLHQALENFKRLGVAKDIKVTANLWMHKPPALPVNARRVDVEKALLDTHGGVFGVKAFLRNIKPWAEVSDICADGIDEAVESLLLASTRTKHNVEVLDLGFRSIDGLCCSFLPFDHLNNEDEYDEMWELFGRLKKLRLGFHHSSTKWGEVKMLRSAVNIEELSISMNGTCPGDARTLSHMPLALDLGASNLKRLALSHATVTAQGVTSLLSRYKDSLEDLHLSEIALSKDDDWFELLRWIHDELTQLSTFTACRLLVDQNDSDEDIYVATSNLSHTAFKCECRDLFELAQGGQYLGTEEKNGLAFDDHRTFFFNDW</sequence>
<reference evidence="1" key="1">
    <citation type="submission" date="2020-04" db="EMBL/GenBank/DDBJ databases">
        <title>Draft genome resource of the tomato pathogen Pseudocercospora fuligena.</title>
        <authorList>
            <person name="Zaccaron A."/>
        </authorList>
    </citation>
    <scope>NUCLEOTIDE SEQUENCE</scope>
    <source>
        <strain evidence="1">PF001</strain>
    </source>
</reference>
<dbReference type="AlphaFoldDB" id="A0A8H6VAR9"/>
<evidence type="ECO:0000313" key="1">
    <source>
        <dbReference type="EMBL" id="KAF7185338.1"/>
    </source>
</evidence>
<accession>A0A8H6VAR9</accession>
<proteinExistence type="predicted"/>
<dbReference type="Gene3D" id="3.80.10.10">
    <property type="entry name" value="Ribonuclease Inhibitor"/>
    <property type="match status" value="1"/>
</dbReference>
<gene>
    <name evidence="1" type="ORF">HII31_13317</name>
</gene>
<dbReference type="EMBL" id="JABCIY010000338">
    <property type="protein sequence ID" value="KAF7185338.1"/>
    <property type="molecule type" value="Genomic_DNA"/>
</dbReference>
<organism evidence="1 2">
    <name type="scientific">Pseudocercospora fuligena</name>
    <dbReference type="NCBI Taxonomy" id="685502"/>
    <lineage>
        <taxon>Eukaryota</taxon>
        <taxon>Fungi</taxon>
        <taxon>Dikarya</taxon>
        <taxon>Ascomycota</taxon>
        <taxon>Pezizomycotina</taxon>
        <taxon>Dothideomycetes</taxon>
        <taxon>Dothideomycetidae</taxon>
        <taxon>Mycosphaerellales</taxon>
        <taxon>Mycosphaerellaceae</taxon>
        <taxon>Pseudocercospora</taxon>
    </lineage>
</organism>
<keyword evidence="2" id="KW-1185">Reference proteome</keyword>
<dbReference type="OrthoDB" id="3851229at2759"/>
<dbReference type="Proteomes" id="UP000660729">
    <property type="component" value="Unassembled WGS sequence"/>
</dbReference>
<dbReference type="InterPro" id="IPR032675">
    <property type="entry name" value="LRR_dom_sf"/>
</dbReference>
<dbReference type="SUPFAM" id="SSF52047">
    <property type="entry name" value="RNI-like"/>
    <property type="match status" value="1"/>
</dbReference>
<comment type="caution">
    <text evidence="1">The sequence shown here is derived from an EMBL/GenBank/DDBJ whole genome shotgun (WGS) entry which is preliminary data.</text>
</comment>
<name>A0A8H6VAR9_9PEZI</name>
<protein>
    <submittedName>
        <fullName evidence="1">Uncharacterized protein</fullName>
    </submittedName>
</protein>